<feature type="compositionally biased region" description="Basic and acidic residues" evidence="1">
    <location>
        <begin position="1"/>
        <end position="17"/>
    </location>
</feature>
<reference evidence="2" key="2">
    <citation type="submission" date="2015-07" db="EMBL/GenBank/DDBJ databases">
        <authorList>
            <person name="Noorani M."/>
        </authorList>
    </citation>
    <scope>NUCLEOTIDE SEQUENCE</scope>
    <source>
        <strain evidence="2">Yugu1</strain>
    </source>
</reference>
<name>A0A368QR66_SETIT</name>
<evidence type="ECO:0000313" key="2">
    <source>
        <dbReference type="EMBL" id="RCV20459.1"/>
    </source>
</evidence>
<sequence>MRKRGEFLEGVEFDKGRSARRRRRGRTKDEEGGEEEVGTTRKAAEAAPAKSMGSPRFREACADNLAGVAAAIVAGFRTATGRRKNTRLGRGSFEQILAHLGGLSQNVDPI</sequence>
<protein>
    <submittedName>
        <fullName evidence="2">Uncharacterized protein</fullName>
    </submittedName>
</protein>
<evidence type="ECO:0000256" key="1">
    <source>
        <dbReference type="SAM" id="MobiDB-lite"/>
    </source>
</evidence>
<dbReference type="AlphaFoldDB" id="A0A368QR66"/>
<feature type="region of interest" description="Disordered" evidence="1">
    <location>
        <begin position="1"/>
        <end position="55"/>
    </location>
</feature>
<proteinExistence type="predicted"/>
<reference evidence="2" key="1">
    <citation type="journal article" date="2012" name="Nat. Biotechnol.">
        <title>Reference genome sequence of the model plant Setaria.</title>
        <authorList>
            <person name="Bennetzen J.L."/>
            <person name="Schmutz J."/>
            <person name="Wang H."/>
            <person name="Percifield R."/>
            <person name="Hawkins J."/>
            <person name="Pontaroli A.C."/>
            <person name="Estep M."/>
            <person name="Feng L."/>
            <person name="Vaughn J.N."/>
            <person name="Grimwood J."/>
            <person name="Jenkins J."/>
            <person name="Barry K."/>
            <person name="Lindquist E."/>
            <person name="Hellsten U."/>
            <person name="Deshpande S."/>
            <person name="Wang X."/>
            <person name="Wu X."/>
            <person name="Mitros T."/>
            <person name="Triplett J."/>
            <person name="Yang X."/>
            <person name="Ye C.Y."/>
            <person name="Mauro-Herrera M."/>
            <person name="Wang L."/>
            <person name="Li P."/>
            <person name="Sharma M."/>
            <person name="Sharma R."/>
            <person name="Ronald P.C."/>
            <person name="Panaud O."/>
            <person name="Kellogg E.A."/>
            <person name="Brutnell T.P."/>
            <person name="Doust A.N."/>
            <person name="Tuskan G.A."/>
            <person name="Rokhsar D."/>
            <person name="Devos K.M."/>
        </authorList>
    </citation>
    <scope>NUCLEOTIDE SEQUENCE [LARGE SCALE GENOMIC DNA]</scope>
    <source>
        <strain evidence="2">Yugu1</strain>
    </source>
</reference>
<accession>A0A368QR66</accession>
<organism evidence="2">
    <name type="scientific">Setaria italica</name>
    <name type="common">Foxtail millet</name>
    <name type="synonym">Panicum italicum</name>
    <dbReference type="NCBI Taxonomy" id="4555"/>
    <lineage>
        <taxon>Eukaryota</taxon>
        <taxon>Viridiplantae</taxon>
        <taxon>Streptophyta</taxon>
        <taxon>Embryophyta</taxon>
        <taxon>Tracheophyta</taxon>
        <taxon>Spermatophyta</taxon>
        <taxon>Magnoliopsida</taxon>
        <taxon>Liliopsida</taxon>
        <taxon>Poales</taxon>
        <taxon>Poaceae</taxon>
        <taxon>PACMAD clade</taxon>
        <taxon>Panicoideae</taxon>
        <taxon>Panicodae</taxon>
        <taxon>Paniceae</taxon>
        <taxon>Cenchrinae</taxon>
        <taxon>Setaria</taxon>
    </lineage>
</organism>
<dbReference type="EMBL" id="CM003531">
    <property type="protein sequence ID" value="RCV20459.1"/>
    <property type="molecule type" value="Genomic_DNA"/>
</dbReference>
<gene>
    <name evidence="2" type="ORF">SETIT_4G057400v2</name>
</gene>